<organism evidence="1">
    <name type="scientific">Arundo donax</name>
    <name type="common">Giant reed</name>
    <name type="synonym">Donax arundinaceus</name>
    <dbReference type="NCBI Taxonomy" id="35708"/>
    <lineage>
        <taxon>Eukaryota</taxon>
        <taxon>Viridiplantae</taxon>
        <taxon>Streptophyta</taxon>
        <taxon>Embryophyta</taxon>
        <taxon>Tracheophyta</taxon>
        <taxon>Spermatophyta</taxon>
        <taxon>Magnoliopsida</taxon>
        <taxon>Liliopsida</taxon>
        <taxon>Poales</taxon>
        <taxon>Poaceae</taxon>
        <taxon>PACMAD clade</taxon>
        <taxon>Arundinoideae</taxon>
        <taxon>Arundineae</taxon>
        <taxon>Arundo</taxon>
    </lineage>
</organism>
<dbReference type="EMBL" id="GBRH01176309">
    <property type="protein sequence ID" value="JAE21587.1"/>
    <property type="molecule type" value="Transcribed_RNA"/>
</dbReference>
<dbReference type="AlphaFoldDB" id="A0A0A9GAU3"/>
<sequence>MFLCTATLINSTSLRKAISPSALSTSNRRFTATFLLSGPGRTPSYTFPKPPFPRTFCSLKLLVAIWSSRHENRFICPNSNLWSF</sequence>
<evidence type="ECO:0000313" key="1">
    <source>
        <dbReference type="EMBL" id="JAE21587.1"/>
    </source>
</evidence>
<accession>A0A0A9GAU3</accession>
<protein>
    <submittedName>
        <fullName evidence="1">Uncharacterized protein</fullName>
    </submittedName>
</protein>
<reference evidence="1" key="2">
    <citation type="journal article" date="2015" name="Data Brief">
        <title>Shoot transcriptome of the giant reed, Arundo donax.</title>
        <authorList>
            <person name="Barrero R.A."/>
            <person name="Guerrero F.D."/>
            <person name="Moolhuijzen P."/>
            <person name="Goolsby J.A."/>
            <person name="Tidwell J."/>
            <person name="Bellgard S.E."/>
            <person name="Bellgard M.I."/>
        </authorList>
    </citation>
    <scope>NUCLEOTIDE SEQUENCE</scope>
    <source>
        <tissue evidence="1">Shoot tissue taken approximately 20 cm above the soil surface</tissue>
    </source>
</reference>
<proteinExistence type="predicted"/>
<reference evidence="1" key="1">
    <citation type="submission" date="2014-09" db="EMBL/GenBank/DDBJ databases">
        <authorList>
            <person name="Magalhaes I.L.F."/>
            <person name="Oliveira U."/>
            <person name="Santos F.R."/>
            <person name="Vidigal T.H.D.A."/>
            <person name="Brescovit A.D."/>
            <person name="Santos A.J."/>
        </authorList>
    </citation>
    <scope>NUCLEOTIDE SEQUENCE</scope>
    <source>
        <tissue evidence="1">Shoot tissue taken approximately 20 cm above the soil surface</tissue>
    </source>
</reference>
<name>A0A0A9GAU3_ARUDO</name>